<accession>A0A0G1DH91</accession>
<reference evidence="6 7" key="1">
    <citation type="journal article" date="2015" name="Nature">
        <title>rRNA introns, odd ribosomes, and small enigmatic genomes across a large radiation of phyla.</title>
        <authorList>
            <person name="Brown C.T."/>
            <person name="Hug L.A."/>
            <person name="Thomas B.C."/>
            <person name="Sharon I."/>
            <person name="Castelle C.J."/>
            <person name="Singh A."/>
            <person name="Wilkins M.J."/>
            <person name="Williams K.H."/>
            <person name="Banfield J.F."/>
        </authorList>
    </citation>
    <scope>NUCLEOTIDE SEQUENCE [LARGE SCALE GENOMIC DNA]</scope>
</reference>
<feature type="transmembrane region" description="Helical" evidence="4">
    <location>
        <begin position="240"/>
        <end position="263"/>
    </location>
</feature>
<keyword evidence="3 6" id="KW-0808">Transferase</keyword>
<feature type="domain" description="Glycosyltransferase 2-like" evidence="5">
    <location>
        <begin position="8"/>
        <end position="171"/>
    </location>
</feature>
<dbReference type="SUPFAM" id="SSF53448">
    <property type="entry name" value="Nucleotide-diphospho-sugar transferases"/>
    <property type="match status" value="1"/>
</dbReference>
<dbReference type="Pfam" id="PF00535">
    <property type="entry name" value="Glycos_transf_2"/>
    <property type="match status" value="1"/>
</dbReference>
<evidence type="ECO:0000313" key="7">
    <source>
        <dbReference type="Proteomes" id="UP000034090"/>
    </source>
</evidence>
<dbReference type="PANTHER" id="PTHR43179">
    <property type="entry name" value="RHAMNOSYLTRANSFERASE WBBL"/>
    <property type="match status" value="1"/>
</dbReference>
<sequence>MTEYPLVSIIIVNWNGGKVFENCLISLKKIDYLNWELIIVDNGSTDGTQRYATIKNKRNVGFARANNQGYRKCKGKYVLLLNNDTRVEKRFLTKLVGRIEKEPQIGIIQPKILVMDKPTHLDSVGSFLTRTGFLEHYGFLAKDSKKYDKELLIFSAKGACMLVRREVIEKVELFDGDYISYLEETDFCWRVWLAGYKILYFPQSKILHKVGMTSKRLNQVIVNYHSFKNRLITLFKNLNGLNIILIGGLHLVIILGLSFYYLIHFRFKEAIMVWRAIYWNLSHLPSLVRKRRKVQKIRTVTDKEVFRYILKPVDWQEMFGHFLRSERMLAGKHEI</sequence>
<organism evidence="6 7">
    <name type="scientific">Candidatus Woesebacteria bacterium GW2011_GWB1_43_14</name>
    <dbReference type="NCBI Taxonomy" id="1618578"/>
    <lineage>
        <taxon>Bacteria</taxon>
        <taxon>Candidatus Woeseibacteriota</taxon>
    </lineage>
</organism>
<evidence type="ECO:0000259" key="5">
    <source>
        <dbReference type="Pfam" id="PF00535"/>
    </source>
</evidence>
<gene>
    <name evidence="6" type="ORF">UV74_C0013G0347</name>
</gene>
<keyword evidence="4" id="KW-1133">Transmembrane helix</keyword>
<dbReference type="PANTHER" id="PTHR43179:SF12">
    <property type="entry name" value="GALACTOFURANOSYLTRANSFERASE GLFT2"/>
    <property type="match status" value="1"/>
</dbReference>
<dbReference type="Gene3D" id="3.90.550.10">
    <property type="entry name" value="Spore Coat Polysaccharide Biosynthesis Protein SpsA, Chain A"/>
    <property type="match status" value="1"/>
</dbReference>
<dbReference type="CDD" id="cd04186">
    <property type="entry name" value="GT_2_like_c"/>
    <property type="match status" value="1"/>
</dbReference>
<dbReference type="AlphaFoldDB" id="A0A0G1DH91"/>
<proteinExistence type="inferred from homology"/>
<name>A0A0G1DH91_9BACT</name>
<dbReference type="STRING" id="1618578.UV74_C0013G0347"/>
<keyword evidence="4" id="KW-0472">Membrane</keyword>
<dbReference type="GO" id="GO:0016757">
    <property type="term" value="F:glycosyltransferase activity"/>
    <property type="evidence" value="ECO:0007669"/>
    <property type="project" value="UniProtKB-KW"/>
</dbReference>
<protein>
    <submittedName>
        <fullName evidence="6">Glycosyl transferase family 2</fullName>
    </submittedName>
</protein>
<evidence type="ECO:0000256" key="4">
    <source>
        <dbReference type="SAM" id="Phobius"/>
    </source>
</evidence>
<dbReference type="Proteomes" id="UP000034090">
    <property type="component" value="Unassembled WGS sequence"/>
</dbReference>
<evidence type="ECO:0000256" key="3">
    <source>
        <dbReference type="ARBA" id="ARBA00022679"/>
    </source>
</evidence>
<dbReference type="InterPro" id="IPR001173">
    <property type="entry name" value="Glyco_trans_2-like"/>
</dbReference>
<dbReference type="EMBL" id="LCFQ01000013">
    <property type="protein sequence ID" value="KKS97225.1"/>
    <property type="molecule type" value="Genomic_DNA"/>
</dbReference>
<evidence type="ECO:0000313" key="6">
    <source>
        <dbReference type="EMBL" id="KKS97225.1"/>
    </source>
</evidence>
<dbReference type="InterPro" id="IPR029044">
    <property type="entry name" value="Nucleotide-diphossugar_trans"/>
</dbReference>
<evidence type="ECO:0000256" key="1">
    <source>
        <dbReference type="ARBA" id="ARBA00006739"/>
    </source>
</evidence>
<comment type="caution">
    <text evidence="6">The sequence shown here is derived from an EMBL/GenBank/DDBJ whole genome shotgun (WGS) entry which is preliminary data.</text>
</comment>
<keyword evidence="4" id="KW-0812">Transmembrane</keyword>
<keyword evidence="2" id="KW-0328">Glycosyltransferase</keyword>
<comment type="similarity">
    <text evidence="1">Belongs to the glycosyltransferase 2 family.</text>
</comment>
<dbReference type="PATRIC" id="fig|1618578.3.peg.698"/>
<evidence type="ECO:0000256" key="2">
    <source>
        <dbReference type="ARBA" id="ARBA00022676"/>
    </source>
</evidence>